<feature type="compositionally biased region" description="Acidic residues" evidence="5">
    <location>
        <begin position="120"/>
        <end position="133"/>
    </location>
</feature>
<dbReference type="VEuPathDB" id="FungiDB:JI435_027130"/>
<feature type="region of interest" description="Disordered" evidence="5">
    <location>
        <begin position="359"/>
        <end position="459"/>
    </location>
</feature>
<dbReference type="InterPro" id="IPR019787">
    <property type="entry name" value="Znf_PHD-finger"/>
</dbReference>
<dbReference type="AlphaFoldDB" id="A0A7U2HY38"/>
<name>A0A7U2HY38_PHANO</name>
<feature type="compositionally biased region" description="Low complexity" evidence="5">
    <location>
        <begin position="308"/>
        <end position="321"/>
    </location>
</feature>
<dbReference type="Gene3D" id="3.30.40.10">
    <property type="entry name" value="Zinc/RING finger domain, C3HC4 (zinc finger)"/>
    <property type="match status" value="2"/>
</dbReference>
<dbReference type="CDD" id="cd15535">
    <property type="entry name" value="PHD1_Rco1"/>
    <property type="match status" value="1"/>
</dbReference>
<accession>A0A7U2HY38</accession>
<dbReference type="InterPro" id="IPR011011">
    <property type="entry name" value="Znf_FYVE_PHD"/>
</dbReference>
<feature type="region of interest" description="Disordered" evidence="5">
    <location>
        <begin position="546"/>
        <end position="659"/>
    </location>
</feature>
<evidence type="ECO:0000256" key="3">
    <source>
        <dbReference type="ARBA" id="ARBA00022833"/>
    </source>
</evidence>
<feature type="region of interest" description="Disordered" evidence="5">
    <location>
        <begin position="86"/>
        <end position="194"/>
    </location>
</feature>
<feature type="compositionally biased region" description="Basic residues" evidence="5">
    <location>
        <begin position="565"/>
        <end position="577"/>
    </location>
</feature>
<dbReference type="Proteomes" id="UP000663193">
    <property type="component" value="Chromosome 5"/>
</dbReference>
<dbReference type="GO" id="GO:0008270">
    <property type="term" value="F:zinc ion binding"/>
    <property type="evidence" value="ECO:0007669"/>
    <property type="project" value="UniProtKB-KW"/>
</dbReference>
<keyword evidence="3" id="KW-0862">Zinc</keyword>
<dbReference type="InterPro" id="IPR052819">
    <property type="entry name" value="Chromatin_regulatory_protein"/>
</dbReference>
<keyword evidence="8" id="KW-1185">Reference proteome</keyword>
<dbReference type="Pfam" id="PF00628">
    <property type="entry name" value="PHD"/>
    <property type="match status" value="1"/>
</dbReference>
<feature type="region of interest" description="Disordered" evidence="5">
    <location>
        <begin position="1"/>
        <end position="58"/>
    </location>
</feature>
<keyword evidence="2 4" id="KW-0863">Zinc-finger</keyword>
<dbReference type="PROSITE" id="PS50016">
    <property type="entry name" value="ZF_PHD_2"/>
    <property type="match status" value="1"/>
</dbReference>
<dbReference type="InterPro" id="IPR013083">
    <property type="entry name" value="Znf_RING/FYVE/PHD"/>
</dbReference>
<dbReference type="OrthoDB" id="5876363at2759"/>
<dbReference type="InterPro" id="IPR019786">
    <property type="entry name" value="Zinc_finger_PHD-type_CS"/>
</dbReference>
<feature type="compositionally biased region" description="Polar residues" evidence="5">
    <location>
        <begin position="14"/>
        <end position="30"/>
    </location>
</feature>
<evidence type="ECO:0000256" key="4">
    <source>
        <dbReference type="PROSITE-ProRule" id="PRU00146"/>
    </source>
</evidence>
<dbReference type="PANTHER" id="PTHR47636:SF1">
    <property type="entry name" value="TRANSCRIPTIONAL REGULATORY PROTEIN RCO1"/>
    <property type="match status" value="1"/>
</dbReference>
<sequence length="1056" mass="114662">MPALRKSARAPPHSRSSTTPYASPTGTPSDSAGGKRQSLMTEWTEPAPQTLAPSFEEHGFARHGVLETMAPLGVPPSAKVKQKTRAMGETAARNAAFGKGTAVYGDGIESTPEVTPAPELEADDSERQDEDLMQVDFPLHEEEEDDDYEPTKTKKKGKVSKTPVRGKTPVQGRTPVHGKTPVKNGTSKGASVSASPAVQAVQPVEFPLSLQTEAAQRIHTAVNDAILRANRAEKRQIGVALKELWQKSEKDDTISDIIDAILHENYTDEQWQIFRSFIKASRKRQRNQAKLNRLQDENGGQRAAGFYAASSRPSPRASSEVVPEDSASAAYDRADQELTNTGASATQNAHHALQTSIEQNSGLAPPHPFNAAPAIPAESRTEPSSRTHSKSPRKRAATNGHPAPDVEMDLDGGLSTTAPTPAGKTPESGGGSDSELSDVNEEIVQKGPPEPVQGNGKAATAVAAAAAKKAKSAANARAAKKQKPNLGKLFGKHAAKQQQPTPEQLLEDEKAYELRKELVKQQPIRRPEFNDFEVSDVRFDDEINDTESLTESQIAVGPPVDSHQPRRAGRVPHHSAKRVREDGYRFSSPLAESTAGTRPSTPAVGPATKRLKLTHGSTARTKRSPVKNRDGPIAGVAYVNGGGSRQSGPDDNDPNSLSSDSDDFCSACKGAGEFVCCETCPRVFHLLCCDPPRAEVPEDAFYCYECRPKSATEESTETHLNLGPIFKTLERTNPRAFALPHDIQHEFEGVSAKADGSYFEEVKKFPLTKHSGYGYQKPDYTKVFDADGKPILCTQCGLSSGSKRQLLKCDFCPAHWHLDCLDPPLANPPHISVDSSQRDAWRCPRHIEHDLRSGQLFQNDLNGDVEMADAAPAARVARKIRKRKHPKIIEPTFSRGMRNNGLIELINDPDDDTDGEGNYVFGPDDPKDLNSKVFRVPEKGVILDFVSKVKGGRVAKHSDAQNKAMVAAQHNATMQNFIARPMAQQQAALNLARFANKEKDIGLSEGKLDLLLLTLTAEANNDVTTALDNAGPPSVTESERESLLQLQELISRRLKG</sequence>
<feature type="compositionally biased region" description="Basic residues" evidence="5">
    <location>
        <begin position="387"/>
        <end position="396"/>
    </location>
</feature>
<dbReference type="CDD" id="cd15534">
    <property type="entry name" value="PHD2_PHF12_Rco1"/>
    <property type="match status" value="1"/>
</dbReference>
<dbReference type="FunFam" id="3.30.40.10:FF:000748">
    <property type="entry name" value="PHD finger domain protein, putative"/>
    <property type="match status" value="1"/>
</dbReference>
<evidence type="ECO:0000256" key="2">
    <source>
        <dbReference type="ARBA" id="ARBA00022771"/>
    </source>
</evidence>
<evidence type="ECO:0000313" key="7">
    <source>
        <dbReference type="EMBL" id="QRC94978.1"/>
    </source>
</evidence>
<dbReference type="PROSITE" id="PS01359">
    <property type="entry name" value="ZF_PHD_1"/>
    <property type="match status" value="1"/>
</dbReference>
<feature type="region of interest" description="Disordered" evidence="5">
    <location>
        <begin position="307"/>
        <end position="329"/>
    </location>
</feature>
<feature type="domain" description="PHD-type" evidence="6">
    <location>
        <begin position="662"/>
        <end position="709"/>
    </location>
</feature>
<evidence type="ECO:0000256" key="5">
    <source>
        <dbReference type="SAM" id="MobiDB-lite"/>
    </source>
</evidence>
<dbReference type="PANTHER" id="PTHR47636">
    <property type="entry name" value="TRANSCRIPTIONAL REGULATORY PROTEIN RCO1"/>
    <property type="match status" value="1"/>
</dbReference>
<feature type="compositionally biased region" description="Polar residues" evidence="5">
    <location>
        <begin position="590"/>
        <end position="600"/>
    </location>
</feature>
<keyword evidence="1" id="KW-0479">Metal-binding</keyword>
<evidence type="ECO:0000256" key="1">
    <source>
        <dbReference type="ARBA" id="ARBA00022723"/>
    </source>
</evidence>
<evidence type="ECO:0000259" key="6">
    <source>
        <dbReference type="PROSITE" id="PS50016"/>
    </source>
</evidence>
<dbReference type="EMBL" id="CP069027">
    <property type="protein sequence ID" value="QRC94978.1"/>
    <property type="molecule type" value="Genomic_DNA"/>
</dbReference>
<dbReference type="InterPro" id="IPR001965">
    <property type="entry name" value="Znf_PHD"/>
</dbReference>
<proteinExistence type="predicted"/>
<dbReference type="SUPFAM" id="SSF57903">
    <property type="entry name" value="FYVE/PHD zinc finger"/>
    <property type="match status" value="2"/>
</dbReference>
<protein>
    <recommendedName>
        <fullName evidence="6">PHD-type domain-containing protein</fullName>
    </recommendedName>
</protein>
<organism evidence="7 8">
    <name type="scientific">Phaeosphaeria nodorum (strain SN15 / ATCC MYA-4574 / FGSC 10173)</name>
    <name type="common">Glume blotch fungus</name>
    <name type="synonym">Parastagonospora nodorum</name>
    <dbReference type="NCBI Taxonomy" id="321614"/>
    <lineage>
        <taxon>Eukaryota</taxon>
        <taxon>Fungi</taxon>
        <taxon>Dikarya</taxon>
        <taxon>Ascomycota</taxon>
        <taxon>Pezizomycotina</taxon>
        <taxon>Dothideomycetes</taxon>
        <taxon>Pleosporomycetidae</taxon>
        <taxon>Pleosporales</taxon>
        <taxon>Pleosporineae</taxon>
        <taxon>Phaeosphaeriaceae</taxon>
        <taxon>Parastagonospora</taxon>
    </lineage>
</organism>
<dbReference type="SMART" id="SM00249">
    <property type="entry name" value="PHD"/>
    <property type="match status" value="2"/>
</dbReference>
<gene>
    <name evidence="7" type="ORF">JI435_027130</name>
</gene>
<reference evidence="8" key="1">
    <citation type="journal article" date="2021" name="BMC Genomics">
        <title>Chromosome-level genome assembly and manually-curated proteome of model necrotroph Parastagonospora nodorum Sn15 reveals a genome-wide trove of candidate effector homologs, and redundancy of virulence-related functions within an accessory chromosome.</title>
        <authorList>
            <person name="Bertazzoni S."/>
            <person name="Jones D.A.B."/>
            <person name="Phan H.T."/>
            <person name="Tan K.-C."/>
            <person name="Hane J.K."/>
        </authorList>
    </citation>
    <scope>NUCLEOTIDE SEQUENCE [LARGE SCALE GENOMIC DNA]</scope>
    <source>
        <strain evidence="8">SN15 / ATCC MYA-4574 / FGSC 10173)</strain>
    </source>
</reference>
<evidence type="ECO:0000313" key="8">
    <source>
        <dbReference type="Proteomes" id="UP000663193"/>
    </source>
</evidence>